<dbReference type="GO" id="GO:0003887">
    <property type="term" value="F:DNA-directed DNA polymerase activity"/>
    <property type="evidence" value="ECO:0007669"/>
    <property type="project" value="UniProtKB-KW"/>
</dbReference>
<comment type="similarity">
    <text evidence="2">Belongs to the beta sliding clamp family.</text>
</comment>
<dbReference type="SMART" id="SM00480">
    <property type="entry name" value="POL3Bc"/>
    <property type="match status" value="1"/>
</dbReference>
<evidence type="ECO:0000259" key="11">
    <source>
        <dbReference type="Pfam" id="PF02768"/>
    </source>
</evidence>
<dbReference type="GO" id="GO:0003677">
    <property type="term" value="F:DNA binding"/>
    <property type="evidence" value="ECO:0007669"/>
    <property type="project" value="UniProtKB-KW"/>
</dbReference>
<accession>A0AB39P2H7</accession>
<dbReference type="InterPro" id="IPR022637">
    <property type="entry name" value="DNA_polIII_beta_cen"/>
</dbReference>
<feature type="domain" description="DNA polymerase III beta sliding clamp C-terminal" evidence="11">
    <location>
        <begin position="282"/>
        <end position="386"/>
    </location>
</feature>
<evidence type="ECO:0000256" key="4">
    <source>
        <dbReference type="ARBA" id="ARBA00022679"/>
    </source>
</evidence>
<sequence length="404" mass="42347">MEFRIERSALAEAVAWAARSLPTRSPVPVLGGLLLDARDGRLRISGFDYEASARIEVPAETLSAGQVLVLGRRLLDICRVLPEAMVECALEGSRFTMEGGGTRFGLSTLSTADYPTLPGLPAVRGMVDAAEFATAVAQVVTAAGRDDSLPVLTGIQLRLDGESMTLAASDRYRYAVRTVPWKPEAVGSEAVGSGVVEAMGSDAVEVVVPGRRLTEISRALAKSGLMRIGLNTGGGKGGSSGEGGSGGSGGGLIAFEGAGMRTTLRLLEGRLPRYDKLFTLDSPAVAVTQREALADAVRRVAVVAEPNSPIRLDFSARGTVLLQAGYEDDIASQQLAATLTGADDMAVAFNPVYLLEALTSFNASHVRLELLGPGQRTLLSGAADGDDTALEDHRHLLMSVRQLS</sequence>
<proteinExistence type="inferred from homology"/>
<dbReference type="GO" id="GO:0009360">
    <property type="term" value="C:DNA polymerase III complex"/>
    <property type="evidence" value="ECO:0007669"/>
    <property type="project" value="InterPro"/>
</dbReference>
<keyword evidence="7" id="KW-0239">DNA-directed DNA polymerase</keyword>
<dbReference type="AlphaFoldDB" id="A0AB39P2H7"/>
<dbReference type="GO" id="GO:0006271">
    <property type="term" value="P:DNA strand elongation involved in DNA replication"/>
    <property type="evidence" value="ECO:0007669"/>
    <property type="project" value="TreeGrafter"/>
</dbReference>
<evidence type="ECO:0000256" key="7">
    <source>
        <dbReference type="ARBA" id="ARBA00022932"/>
    </source>
</evidence>
<dbReference type="GO" id="GO:0008408">
    <property type="term" value="F:3'-5' exonuclease activity"/>
    <property type="evidence" value="ECO:0007669"/>
    <property type="project" value="InterPro"/>
</dbReference>
<dbReference type="InterPro" id="IPR046938">
    <property type="entry name" value="DNA_clamp_sf"/>
</dbReference>
<dbReference type="Pfam" id="PF02767">
    <property type="entry name" value="DNA_pol3_beta_2"/>
    <property type="match status" value="1"/>
</dbReference>
<organism evidence="12">
    <name type="scientific">Streptomyces sp. R21</name>
    <dbReference type="NCBI Taxonomy" id="3238627"/>
    <lineage>
        <taxon>Bacteria</taxon>
        <taxon>Bacillati</taxon>
        <taxon>Actinomycetota</taxon>
        <taxon>Actinomycetes</taxon>
        <taxon>Kitasatosporales</taxon>
        <taxon>Streptomycetaceae</taxon>
        <taxon>Streptomyces</taxon>
    </lineage>
</organism>
<name>A0AB39P2H7_9ACTN</name>
<dbReference type="InterPro" id="IPR022635">
    <property type="entry name" value="DNA_polIII_beta_C"/>
</dbReference>
<evidence type="ECO:0000259" key="9">
    <source>
        <dbReference type="Pfam" id="PF00712"/>
    </source>
</evidence>
<evidence type="ECO:0000256" key="3">
    <source>
        <dbReference type="ARBA" id="ARBA00022490"/>
    </source>
</evidence>
<keyword evidence="3" id="KW-0963">Cytoplasm</keyword>
<dbReference type="InterPro" id="IPR001001">
    <property type="entry name" value="DNA_polIII_beta"/>
</dbReference>
<reference evidence="12" key="1">
    <citation type="submission" date="2024-07" db="EMBL/GenBank/DDBJ databases">
        <authorList>
            <person name="Yu S.T."/>
        </authorList>
    </citation>
    <scope>NUCLEOTIDE SEQUENCE</scope>
    <source>
        <strain evidence="12">R21</strain>
    </source>
</reference>
<dbReference type="EMBL" id="CP163435">
    <property type="protein sequence ID" value="XDQ24539.1"/>
    <property type="molecule type" value="Genomic_DNA"/>
</dbReference>
<dbReference type="Pfam" id="PF02768">
    <property type="entry name" value="DNA_pol3_beta_3"/>
    <property type="match status" value="1"/>
</dbReference>
<evidence type="ECO:0000259" key="10">
    <source>
        <dbReference type="Pfam" id="PF02767"/>
    </source>
</evidence>
<dbReference type="Pfam" id="PF00712">
    <property type="entry name" value="DNA_pol3_beta"/>
    <property type="match status" value="1"/>
</dbReference>
<dbReference type="SUPFAM" id="SSF55979">
    <property type="entry name" value="DNA clamp"/>
    <property type="match status" value="3"/>
</dbReference>
<evidence type="ECO:0000313" key="12">
    <source>
        <dbReference type="EMBL" id="XDQ24539.1"/>
    </source>
</evidence>
<keyword evidence="4 12" id="KW-0808">Transferase</keyword>
<gene>
    <name evidence="12" type="primary">dnaN</name>
    <name evidence="12" type="ORF">AB5J56_07515</name>
</gene>
<evidence type="ECO:0000256" key="6">
    <source>
        <dbReference type="ARBA" id="ARBA00022705"/>
    </source>
</evidence>
<dbReference type="EC" id="2.7.7.7" evidence="12"/>
<evidence type="ECO:0000256" key="2">
    <source>
        <dbReference type="ARBA" id="ARBA00010752"/>
    </source>
</evidence>
<evidence type="ECO:0000256" key="1">
    <source>
        <dbReference type="ARBA" id="ARBA00004496"/>
    </source>
</evidence>
<dbReference type="CDD" id="cd00140">
    <property type="entry name" value="beta_clamp"/>
    <property type="match status" value="1"/>
</dbReference>
<evidence type="ECO:0000256" key="8">
    <source>
        <dbReference type="ARBA" id="ARBA00023125"/>
    </source>
</evidence>
<dbReference type="InterPro" id="IPR022634">
    <property type="entry name" value="DNA_polIII_beta_N"/>
</dbReference>
<dbReference type="NCBIfam" id="TIGR00663">
    <property type="entry name" value="dnan"/>
    <property type="match status" value="1"/>
</dbReference>
<dbReference type="PANTHER" id="PTHR30478:SF0">
    <property type="entry name" value="BETA SLIDING CLAMP"/>
    <property type="match status" value="1"/>
</dbReference>
<dbReference type="PANTHER" id="PTHR30478">
    <property type="entry name" value="DNA POLYMERASE III SUBUNIT BETA"/>
    <property type="match status" value="1"/>
</dbReference>
<protein>
    <submittedName>
        <fullName evidence="12">DNA polymerase III subunit beta</fullName>
        <ecNumber evidence="12">2.7.7.7</ecNumber>
    </submittedName>
</protein>
<keyword evidence="5 12" id="KW-0548">Nucleotidyltransferase</keyword>
<feature type="domain" description="DNA polymerase III beta sliding clamp central" evidence="10">
    <location>
        <begin position="127"/>
        <end position="272"/>
    </location>
</feature>
<dbReference type="RefSeq" id="WP_369231276.1">
    <property type="nucleotide sequence ID" value="NZ_CP163435.1"/>
</dbReference>
<keyword evidence="8" id="KW-0238">DNA-binding</keyword>
<evidence type="ECO:0000256" key="5">
    <source>
        <dbReference type="ARBA" id="ARBA00022695"/>
    </source>
</evidence>
<keyword evidence="6" id="KW-0235">DNA replication</keyword>
<comment type="subcellular location">
    <subcellularLocation>
        <location evidence="1">Cytoplasm</location>
    </subcellularLocation>
</comment>
<dbReference type="Gene3D" id="3.10.150.10">
    <property type="entry name" value="DNA Polymerase III, subunit A, domain 2"/>
    <property type="match status" value="3"/>
</dbReference>
<feature type="domain" description="DNA polymerase III beta sliding clamp N-terminal" evidence="9">
    <location>
        <begin position="1"/>
        <end position="118"/>
    </location>
</feature>
<dbReference type="GO" id="GO:0005737">
    <property type="term" value="C:cytoplasm"/>
    <property type="evidence" value="ECO:0007669"/>
    <property type="project" value="UniProtKB-SubCell"/>
</dbReference>